<dbReference type="InterPro" id="IPR001612">
    <property type="entry name" value="Caveolin"/>
</dbReference>
<evidence type="ECO:0000256" key="4">
    <source>
        <dbReference type="ARBA" id="ARBA00010988"/>
    </source>
</evidence>
<sequence>MADVELQEQSVPLKSAEQPQATEGTETTTTTTTTTTAVGVVVGVPPQGDEEASSKSKEKKGWFSKKKPQKTDGDAAVAGANEKGGGANNKAAAGAEGVADANNVKEDKQKKKAGKQQHQRSGCPFTLCRAQKNEFPRPFPPMTPYERPYPEPTFQCDLVQRDSAKLQEAIDLGVHDIFGEPDAVHSLNGVWKTALTVFLAVRNFCYKTLSLVFAVPLAVVFGVLFALLSTLSVFVFVPIGRLLSIPFGWLAKLWSVLVSAVCDPLCRSIALICGNVKVSRYGISQDPTAVLSSA</sequence>
<feature type="compositionally biased region" description="Low complexity" evidence="8">
    <location>
        <begin position="16"/>
        <end position="47"/>
    </location>
</feature>
<dbReference type="Proteomes" id="UP000050741">
    <property type="component" value="Unassembled WGS sequence"/>
</dbReference>
<evidence type="ECO:0000256" key="7">
    <source>
        <dbReference type="ARBA" id="ARBA00023136"/>
    </source>
</evidence>
<dbReference type="AlphaFoldDB" id="A0A183BKP0"/>
<proteinExistence type="inferred from homology"/>
<feature type="transmembrane region" description="Helical" evidence="9">
    <location>
        <begin position="211"/>
        <end position="237"/>
    </location>
</feature>
<evidence type="ECO:0000313" key="11">
    <source>
        <dbReference type="WBParaSite" id="GPLIN_000117100"/>
    </source>
</evidence>
<reference evidence="11" key="3">
    <citation type="submission" date="2016-06" db="UniProtKB">
        <authorList>
            <consortium name="WormBaseParasite"/>
        </authorList>
    </citation>
    <scope>IDENTIFICATION</scope>
</reference>
<dbReference type="GO" id="GO:0005901">
    <property type="term" value="C:caveola"/>
    <property type="evidence" value="ECO:0007669"/>
    <property type="project" value="UniProtKB-SubCell"/>
</dbReference>
<keyword evidence="6" id="KW-0333">Golgi apparatus</keyword>
<keyword evidence="10" id="KW-1185">Reference proteome</keyword>
<dbReference type="GO" id="GO:0000139">
    <property type="term" value="C:Golgi membrane"/>
    <property type="evidence" value="ECO:0007669"/>
    <property type="project" value="UniProtKB-SubCell"/>
</dbReference>
<reference evidence="10" key="1">
    <citation type="submission" date="2013-12" db="EMBL/GenBank/DDBJ databases">
        <authorList>
            <person name="Aslett M."/>
        </authorList>
    </citation>
    <scope>NUCLEOTIDE SEQUENCE [LARGE SCALE GENOMIC DNA]</scope>
    <source>
        <strain evidence="10">Lindley</strain>
    </source>
</reference>
<evidence type="ECO:0000256" key="1">
    <source>
        <dbReference type="ARBA" id="ARBA00004202"/>
    </source>
</evidence>
<accession>A0A183BKP0</accession>
<feature type="region of interest" description="Disordered" evidence="8">
    <location>
        <begin position="1"/>
        <end position="123"/>
    </location>
</feature>
<dbReference type="WBParaSite" id="GPLIN_000117100">
    <property type="protein sequence ID" value="GPLIN_000117100"/>
    <property type="gene ID" value="GPLIN_000117100"/>
</dbReference>
<evidence type="ECO:0000256" key="2">
    <source>
        <dbReference type="ARBA" id="ARBA00004395"/>
    </source>
</evidence>
<keyword evidence="5" id="KW-1003">Cell membrane</keyword>
<comment type="subcellular location">
    <subcellularLocation>
        <location evidence="1">Cell membrane</location>
        <topology evidence="1">Peripheral membrane protein</topology>
    </subcellularLocation>
    <subcellularLocation>
        <location evidence="2">Golgi apparatus membrane</location>
        <topology evidence="2">Peripheral membrane protein</topology>
    </subcellularLocation>
    <subcellularLocation>
        <location evidence="3">Membrane</location>
        <location evidence="3">Caveola</location>
        <topology evidence="3">Peripheral membrane protein</topology>
    </subcellularLocation>
</comment>
<evidence type="ECO:0000256" key="6">
    <source>
        <dbReference type="ARBA" id="ARBA00023034"/>
    </source>
</evidence>
<feature type="compositionally biased region" description="Low complexity" evidence="8">
    <location>
        <begin position="88"/>
        <end position="102"/>
    </location>
</feature>
<keyword evidence="9" id="KW-1133">Transmembrane helix</keyword>
<comment type="similarity">
    <text evidence="4">Belongs to the caveolin family.</text>
</comment>
<feature type="compositionally biased region" description="Basic and acidic residues" evidence="8">
    <location>
        <begin position="52"/>
        <end position="61"/>
    </location>
</feature>
<keyword evidence="9" id="KW-0812">Transmembrane</keyword>
<evidence type="ECO:0000256" key="3">
    <source>
        <dbReference type="ARBA" id="ARBA00004543"/>
    </source>
</evidence>
<dbReference type="PANTHER" id="PTHR10844:SF21">
    <property type="entry name" value="CAVEOLIN-1"/>
    <property type="match status" value="1"/>
</dbReference>
<dbReference type="PANTHER" id="PTHR10844">
    <property type="entry name" value="CAVEOLIN"/>
    <property type="match status" value="1"/>
</dbReference>
<organism evidence="10 11">
    <name type="scientific">Globodera pallida</name>
    <name type="common">Potato cyst nematode worm</name>
    <name type="synonym">Heterodera pallida</name>
    <dbReference type="NCBI Taxonomy" id="36090"/>
    <lineage>
        <taxon>Eukaryota</taxon>
        <taxon>Metazoa</taxon>
        <taxon>Ecdysozoa</taxon>
        <taxon>Nematoda</taxon>
        <taxon>Chromadorea</taxon>
        <taxon>Rhabditida</taxon>
        <taxon>Tylenchina</taxon>
        <taxon>Tylenchomorpha</taxon>
        <taxon>Tylenchoidea</taxon>
        <taxon>Heteroderidae</taxon>
        <taxon>Heteroderinae</taxon>
        <taxon>Globodera</taxon>
    </lineage>
</organism>
<evidence type="ECO:0000256" key="9">
    <source>
        <dbReference type="SAM" id="Phobius"/>
    </source>
</evidence>
<keyword evidence="7 9" id="KW-0472">Membrane</keyword>
<dbReference type="GO" id="GO:0070836">
    <property type="term" value="P:caveola assembly"/>
    <property type="evidence" value="ECO:0007669"/>
    <property type="project" value="InterPro"/>
</dbReference>
<evidence type="ECO:0000256" key="8">
    <source>
        <dbReference type="SAM" id="MobiDB-lite"/>
    </source>
</evidence>
<name>A0A183BKP0_GLOPA</name>
<dbReference type="Pfam" id="PF01146">
    <property type="entry name" value="Caveolin"/>
    <property type="match status" value="1"/>
</dbReference>
<evidence type="ECO:0000256" key="5">
    <source>
        <dbReference type="ARBA" id="ARBA00022475"/>
    </source>
</evidence>
<evidence type="ECO:0000313" key="10">
    <source>
        <dbReference type="Proteomes" id="UP000050741"/>
    </source>
</evidence>
<reference evidence="10" key="2">
    <citation type="submission" date="2014-05" db="EMBL/GenBank/DDBJ databases">
        <title>The genome and life-stage specific transcriptomes of Globodera pallida elucidate key aspects of plant parasitism by a cyst nematode.</title>
        <authorList>
            <person name="Cotton J.A."/>
            <person name="Lilley C.J."/>
            <person name="Jones L.M."/>
            <person name="Kikuchi T."/>
            <person name="Reid A.J."/>
            <person name="Thorpe P."/>
            <person name="Tsai I.J."/>
            <person name="Beasley H."/>
            <person name="Blok V."/>
            <person name="Cock P.J.A."/>
            <person name="Van den Akker S.E."/>
            <person name="Holroyd N."/>
            <person name="Hunt M."/>
            <person name="Mantelin S."/>
            <person name="Naghra H."/>
            <person name="Pain A."/>
            <person name="Palomares-Rius J.E."/>
            <person name="Zarowiecki M."/>
            <person name="Berriman M."/>
            <person name="Jones J.T."/>
            <person name="Urwin P.E."/>
        </authorList>
    </citation>
    <scope>NUCLEOTIDE SEQUENCE [LARGE SCALE GENOMIC DNA]</scope>
    <source>
        <strain evidence="10">Lindley</strain>
    </source>
</reference>
<dbReference type="GO" id="GO:0060090">
    <property type="term" value="F:molecular adaptor activity"/>
    <property type="evidence" value="ECO:0007669"/>
    <property type="project" value="TreeGrafter"/>
</dbReference>
<protein>
    <submittedName>
        <fullName evidence="11">Caveolin</fullName>
    </submittedName>
</protein>